<dbReference type="Proteomes" id="UP000607653">
    <property type="component" value="Unassembled WGS sequence"/>
</dbReference>
<name>A0A822ZAM8_NELNU</name>
<evidence type="ECO:0000313" key="2">
    <source>
        <dbReference type="EMBL" id="DAD40096.1"/>
    </source>
</evidence>
<evidence type="ECO:0000313" key="3">
    <source>
        <dbReference type="Proteomes" id="UP000607653"/>
    </source>
</evidence>
<evidence type="ECO:0000256" key="1">
    <source>
        <dbReference type="SAM" id="MobiDB-lite"/>
    </source>
</evidence>
<feature type="region of interest" description="Disordered" evidence="1">
    <location>
        <begin position="1"/>
        <end position="23"/>
    </location>
</feature>
<feature type="compositionally biased region" description="Basic residues" evidence="1">
    <location>
        <begin position="1"/>
        <end position="19"/>
    </location>
</feature>
<sequence>MIQHPTRYRNAQKKKKMNPPRKFPSITEVNDFVIF</sequence>
<dbReference type="EMBL" id="DUZY01000005">
    <property type="protein sequence ID" value="DAD40096.1"/>
    <property type="molecule type" value="Genomic_DNA"/>
</dbReference>
<accession>A0A822ZAM8</accession>
<comment type="caution">
    <text evidence="2">The sequence shown here is derived from an EMBL/GenBank/DDBJ whole genome shotgun (WGS) entry which is preliminary data.</text>
</comment>
<protein>
    <submittedName>
        <fullName evidence="2">Uncharacterized protein</fullName>
    </submittedName>
</protein>
<dbReference type="AlphaFoldDB" id="A0A822ZAM8"/>
<proteinExistence type="predicted"/>
<keyword evidence="3" id="KW-1185">Reference proteome</keyword>
<organism evidence="2 3">
    <name type="scientific">Nelumbo nucifera</name>
    <name type="common">Sacred lotus</name>
    <dbReference type="NCBI Taxonomy" id="4432"/>
    <lineage>
        <taxon>Eukaryota</taxon>
        <taxon>Viridiplantae</taxon>
        <taxon>Streptophyta</taxon>
        <taxon>Embryophyta</taxon>
        <taxon>Tracheophyta</taxon>
        <taxon>Spermatophyta</taxon>
        <taxon>Magnoliopsida</taxon>
        <taxon>Proteales</taxon>
        <taxon>Nelumbonaceae</taxon>
        <taxon>Nelumbo</taxon>
    </lineage>
</organism>
<reference evidence="2 3" key="1">
    <citation type="journal article" date="2020" name="Mol. Biol. Evol.">
        <title>Distinct Expression and Methylation Patterns for Genes with Different Fates following a Single Whole-Genome Duplication in Flowering Plants.</title>
        <authorList>
            <person name="Shi T."/>
            <person name="Rahmani R.S."/>
            <person name="Gugger P.F."/>
            <person name="Wang M."/>
            <person name="Li H."/>
            <person name="Zhang Y."/>
            <person name="Li Z."/>
            <person name="Wang Q."/>
            <person name="Van de Peer Y."/>
            <person name="Marchal K."/>
            <person name="Chen J."/>
        </authorList>
    </citation>
    <scope>NUCLEOTIDE SEQUENCE [LARGE SCALE GENOMIC DNA]</scope>
    <source>
        <tissue evidence="2">Leaf</tissue>
    </source>
</reference>
<gene>
    <name evidence="2" type="ORF">HUJ06_014419</name>
</gene>